<evidence type="ECO:0000256" key="2">
    <source>
        <dbReference type="ARBA" id="ARBA00006555"/>
    </source>
</evidence>
<dbReference type="InterPro" id="IPR006260">
    <property type="entry name" value="TonB/TolA_C"/>
</dbReference>
<feature type="chain" id="PRO_5040940639" evidence="10">
    <location>
        <begin position="22"/>
        <end position="373"/>
    </location>
</feature>
<dbReference type="GO" id="GO:0055085">
    <property type="term" value="P:transmembrane transport"/>
    <property type="evidence" value="ECO:0007669"/>
    <property type="project" value="InterPro"/>
</dbReference>
<sequence length="373" mass="41868">MKKTLLRLSIIAACASHMAYAQPTDMVTGSVDFSTAYQQYNNAIEANNQVDIITYARQAYELGEVKFGADNIDSAKLAMNWANAIVAQSKQNNNGRVIQNEQVIKAQQLFESALTVYRQKLPENDIALIDPLVGLAETTADDAYAKKVLFEAIDIAQEADNELTVAEVKTMAFYRLKSTEFYTRTVRNFAFDAYDIYVKKLPENAIKRVNATYLYGALNEAMGKHTKATDALVEVIKQYQALPYSHPHELRAHALLVDIYQKQGQSDQATEHCIAIGKMTPWNEQQEQTPLFRTPPDYPMSYAKRGKSGWVKLQFTVDEQGFVQSPQVLDSKGGSQFEKESIEALSQWRYAPKFIDGKPAQGTSTVRLDFTLG</sequence>
<dbReference type="Gene3D" id="1.25.40.10">
    <property type="entry name" value="Tetratricopeptide repeat domain"/>
    <property type="match status" value="2"/>
</dbReference>
<comment type="similarity">
    <text evidence="2">Belongs to the TonB family.</text>
</comment>
<gene>
    <name evidence="12" type="ORF">L2749_08410</name>
</gene>
<dbReference type="Gene3D" id="3.30.2420.10">
    <property type="entry name" value="TonB"/>
    <property type="match status" value="1"/>
</dbReference>
<evidence type="ECO:0000256" key="5">
    <source>
        <dbReference type="ARBA" id="ARBA00022519"/>
    </source>
</evidence>
<dbReference type="InterPro" id="IPR011990">
    <property type="entry name" value="TPR-like_helical_dom_sf"/>
</dbReference>
<dbReference type="PROSITE" id="PS52015">
    <property type="entry name" value="TONB_CTD"/>
    <property type="match status" value="1"/>
</dbReference>
<keyword evidence="9" id="KW-0472">Membrane</keyword>
<keyword evidence="10" id="KW-0732">Signal</keyword>
<keyword evidence="4" id="KW-1003">Cell membrane</keyword>
<evidence type="ECO:0000256" key="9">
    <source>
        <dbReference type="ARBA" id="ARBA00023136"/>
    </source>
</evidence>
<dbReference type="GO" id="GO:0015031">
    <property type="term" value="P:protein transport"/>
    <property type="evidence" value="ECO:0007669"/>
    <property type="project" value="UniProtKB-KW"/>
</dbReference>
<accession>A0A9X1Z3V5</accession>
<evidence type="ECO:0000256" key="7">
    <source>
        <dbReference type="ARBA" id="ARBA00022927"/>
    </source>
</evidence>
<keyword evidence="5" id="KW-0997">Cell inner membrane</keyword>
<comment type="caution">
    <text evidence="12">The sequence shown here is derived from an EMBL/GenBank/DDBJ whole genome shotgun (WGS) entry which is preliminary data.</text>
</comment>
<dbReference type="Proteomes" id="UP001139408">
    <property type="component" value="Unassembled WGS sequence"/>
</dbReference>
<proteinExistence type="inferred from homology"/>
<keyword evidence="6" id="KW-0812">Transmembrane</keyword>
<dbReference type="SUPFAM" id="SSF74653">
    <property type="entry name" value="TolA/TonB C-terminal domain"/>
    <property type="match status" value="1"/>
</dbReference>
<evidence type="ECO:0000256" key="8">
    <source>
        <dbReference type="ARBA" id="ARBA00022989"/>
    </source>
</evidence>
<keyword evidence="7" id="KW-0653">Protein transport</keyword>
<dbReference type="AlphaFoldDB" id="A0A9X1Z3V5"/>
<dbReference type="RefSeq" id="WP_188924896.1">
    <property type="nucleotide sequence ID" value="NZ_BMQI01000016.1"/>
</dbReference>
<evidence type="ECO:0000259" key="11">
    <source>
        <dbReference type="PROSITE" id="PS52015"/>
    </source>
</evidence>
<feature type="domain" description="TonB C-terminal" evidence="11">
    <location>
        <begin position="283"/>
        <end position="373"/>
    </location>
</feature>
<dbReference type="SUPFAM" id="SSF48452">
    <property type="entry name" value="TPR-like"/>
    <property type="match status" value="1"/>
</dbReference>
<dbReference type="InterPro" id="IPR051045">
    <property type="entry name" value="TonB-dependent_transducer"/>
</dbReference>
<reference evidence="12" key="1">
    <citation type="submission" date="2022-01" db="EMBL/GenBank/DDBJ databases">
        <title>Whole genome-based taxonomy of the Shewanellaceae.</title>
        <authorList>
            <person name="Martin-Rodriguez A.J."/>
        </authorList>
    </citation>
    <scope>NUCLEOTIDE SEQUENCE</scope>
    <source>
        <strain evidence="12">DSM 23803</strain>
    </source>
</reference>
<protein>
    <submittedName>
        <fullName evidence="12">Energy transducer TonB</fullName>
    </submittedName>
</protein>
<dbReference type="NCBIfam" id="TIGR01352">
    <property type="entry name" value="tonB_Cterm"/>
    <property type="match status" value="1"/>
</dbReference>
<evidence type="ECO:0000256" key="3">
    <source>
        <dbReference type="ARBA" id="ARBA00022448"/>
    </source>
</evidence>
<dbReference type="InterPro" id="IPR037682">
    <property type="entry name" value="TonB_C"/>
</dbReference>
<dbReference type="EMBL" id="JAKILJ010000015">
    <property type="protein sequence ID" value="MCL1105286.1"/>
    <property type="molecule type" value="Genomic_DNA"/>
</dbReference>
<organism evidence="12 13">
    <name type="scientific">Shewanella algicola</name>
    <dbReference type="NCBI Taxonomy" id="640633"/>
    <lineage>
        <taxon>Bacteria</taxon>
        <taxon>Pseudomonadati</taxon>
        <taxon>Pseudomonadota</taxon>
        <taxon>Gammaproteobacteria</taxon>
        <taxon>Alteromonadales</taxon>
        <taxon>Shewanellaceae</taxon>
        <taxon>Shewanella</taxon>
    </lineage>
</organism>
<dbReference type="Pfam" id="PF03544">
    <property type="entry name" value="TonB_C"/>
    <property type="match status" value="1"/>
</dbReference>
<keyword evidence="3" id="KW-0813">Transport</keyword>
<name>A0A9X1Z3V5_9GAMM</name>
<dbReference type="PANTHER" id="PTHR33446">
    <property type="entry name" value="PROTEIN TONB-RELATED"/>
    <property type="match status" value="1"/>
</dbReference>
<dbReference type="GO" id="GO:0005886">
    <property type="term" value="C:plasma membrane"/>
    <property type="evidence" value="ECO:0007669"/>
    <property type="project" value="UniProtKB-SubCell"/>
</dbReference>
<comment type="subcellular location">
    <subcellularLocation>
        <location evidence="1">Cell inner membrane</location>
        <topology evidence="1">Single-pass membrane protein</topology>
        <orientation evidence="1">Periplasmic side</orientation>
    </subcellularLocation>
</comment>
<evidence type="ECO:0000256" key="4">
    <source>
        <dbReference type="ARBA" id="ARBA00022475"/>
    </source>
</evidence>
<feature type="signal peptide" evidence="10">
    <location>
        <begin position="1"/>
        <end position="21"/>
    </location>
</feature>
<evidence type="ECO:0000313" key="12">
    <source>
        <dbReference type="EMBL" id="MCL1105286.1"/>
    </source>
</evidence>
<dbReference type="PANTHER" id="PTHR33446:SF14">
    <property type="entry name" value="PROTEIN TONB"/>
    <property type="match status" value="1"/>
</dbReference>
<evidence type="ECO:0000256" key="10">
    <source>
        <dbReference type="SAM" id="SignalP"/>
    </source>
</evidence>
<keyword evidence="13" id="KW-1185">Reference proteome</keyword>
<evidence type="ECO:0000313" key="13">
    <source>
        <dbReference type="Proteomes" id="UP001139408"/>
    </source>
</evidence>
<evidence type="ECO:0000256" key="1">
    <source>
        <dbReference type="ARBA" id="ARBA00004383"/>
    </source>
</evidence>
<evidence type="ECO:0000256" key="6">
    <source>
        <dbReference type="ARBA" id="ARBA00022692"/>
    </source>
</evidence>
<keyword evidence="8" id="KW-1133">Transmembrane helix</keyword>